<gene>
    <name evidence="11" type="ORF">LSAT_V11C800444230</name>
</gene>
<protein>
    <recommendedName>
        <fullName evidence="10">SWIM-type domain-containing protein</fullName>
    </recommendedName>
</protein>
<dbReference type="Proteomes" id="UP000235145">
    <property type="component" value="Unassembled WGS sequence"/>
</dbReference>
<evidence type="ECO:0000256" key="1">
    <source>
        <dbReference type="ARBA" id="ARBA00004141"/>
    </source>
</evidence>
<dbReference type="InterPro" id="IPR027469">
    <property type="entry name" value="Cation_efflux_TMD_sf"/>
</dbReference>
<evidence type="ECO:0000256" key="5">
    <source>
        <dbReference type="ARBA" id="ARBA00022833"/>
    </source>
</evidence>
<proteinExistence type="predicted"/>
<dbReference type="InterPro" id="IPR002048">
    <property type="entry name" value="EF_hand_dom"/>
</dbReference>
<dbReference type="InterPro" id="IPR004837">
    <property type="entry name" value="NaCa_Exmemb"/>
</dbReference>
<dbReference type="AlphaFoldDB" id="A0A9R1ULJ5"/>
<feature type="domain" description="SWIM-type" evidence="10">
    <location>
        <begin position="244"/>
        <end position="282"/>
    </location>
</feature>
<evidence type="ECO:0000259" key="10">
    <source>
        <dbReference type="PROSITE" id="PS50966"/>
    </source>
</evidence>
<feature type="transmembrane region" description="Helical" evidence="9">
    <location>
        <begin position="575"/>
        <end position="594"/>
    </location>
</feature>
<feature type="transmembrane region" description="Helical" evidence="9">
    <location>
        <begin position="863"/>
        <end position="880"/>
    </location>
</feature>
<reference evidence="11 12" key="1">
    <citation type="journal article" date="2017" name="Nat. Commun.">
        <title>Genome assembly with in vitro proximity ligation data and whole-genome triplication in lettuce.</title>
        <authorList>
            <person name="Reyes-Chin-Wo S."/>
            <person name="Wang Z."/>
            <person name="Yang X."/>
            <person name="Kozik A."/>
            <person name="Arikit S."/>
            <person name="Song C."/>
            <person name="Xia L."/>
            <person name="Froenicke L."/>
            <person name="Lavelle D.O."/>
            <person name="Truco M.J."/>
            <person name="Xia R."/>
            <person name="Zhu S."/>
            <person name="Xu C."/>
            <person name="Xu H."/>
            <person name="Xu X."/>
            <person name="Cox K."/>
            <person name="Korf I."/>
            <person name="Meyers B.C."/>
            <person name="Michelmore R.W."/>
        </authorList>
    </citation>
    <scope>NUCLEOTIDE SEQUENCE [LARGE SCALE GENOMIC DNA]</scope>
    <source>
        <strain evidence="12">cv. Salinas</strain>
        <tissue evidence="11">Seedlings</tissue>
    </source>
</reference>
<dbReference type="SUPFAM" id="SSF47473">
    <property type="entry name" value="EF-hand"/>
    <property type="match status" value="1"/>
</dbReference>
<feature type="transmembrane region" description="Helical" evidence="9">
    <location>
        <begin position="901"/>
        <end position="921"/>
    </location>
</feature>
<dbReference type="Pfam" id="PF01699">
    <property type="entry name" value="Na_Ca_ex"/>
    <property type="match status" value="1"/>
</dbReference>
<dbReference type="PANTHER" id="PTHR47718:SF7">
    <property type="entry name" value="PROTEIN FAR1-RELATED SEQUENCE"/>
    <property type="match status" value="1"/>
</dbReference>
<evidence type="ECO:0000256" key="7">
    <source>
        <dbReference type="ARBA" id="ARBA00023136"/>
    </source>
</evidence>
<keyword evidence="4 8" id="KW-0863">Zinc-finger</keyword>
<feature type="transmembrane region" description="Helical" evidence="9">
    <location>
        <begin position="956"/>
        <end position="976"/>
    </location>
</feature>
<evidence type="ECO:0000256" key="4">
    <source>
        <dbReference type="ARBA" id="ARBA00022771"/>
    </source>
</evidence>
<dbReference type="InterPro" id="IPR006564">
    <property type="entry name" value="Znf_PMZ"/>
</dbReference>
<keyword evidence="12" id="KW-1185">Reference proteome</keyword>
<dbReference type="GO" id="GO:0005509">
    <property type="term" value="F:calcium ion binding"/>
    <property type="evidence" value="ECO:0007669"/>
    <property type="project" value="InterPro"/>
</dbReference>
<evidence type="ECO:0000256" key="3">
    <source>
        <dbReference type="ARBA" id="ARBA00022723"/>
    </source>
</evidence>
<dbReference type="GO" id="GO:0015369">
    <property type="term" value="F:calcium:proton antiporter activity"/>
    <property type="evidence" value="ECO:0000318"/>
    <property type="project" value="GO_Central"/>
</dbReference>
<sequence>MPFAPFVGVNHHGQSIFFGGALLENEKEETFVWLFENFLKCMFSKYPKVIIIDQDKVMGNAIKKVFPNTRHRFCEWHIKKNESEHLLPFVARYSDFQESYRDWVNSDTIEEFEKKFEVIRSKYNLEHNCWISEMYNQRIHWAKTLLQRYFLGRFVNSSTMLNAFVVQYDKAVESRRAAKKDEDFKTMNSRAVLSSVHPIEANAVTIFKNEWIEAASNLTHETLSKSKEEITYRVGQLNIDKTYWRIVSFRSVSQMNITCSCAMYETSGILCKHCLYVMKKRHVETLPSHYILLRWTLNARYKVGNSSIGLEERNNENGVMHSRDGVRSNFTKESPSQIEKVNTVLINLLDDLTIRKKPKAFENASQDSSMRISQKCRKNEHAPTINDYVTTPLVVQKERRMNCCLRKNESFLHLKGQDSSEEHCELMYGFLPCSSNVPSHIFLIVIYEYLLYHGESYVAGDGGIFLCPWQELLCCNLLDSLPESLILLATLDCPIAAAGLTSSKEKAQEYVVTGVGLLAGSSILLLTLLWGGFGVVTDAETKYHVKVIFFSLIPFVVILLPSVFGLSYSGEEDKIVLLVSLSVSVICLLSYFYYQTSDPRIRERRLEYAEVVGKIEMDVPFYKVQALMLEREKHLMTKQKEMEKILTRPELSEDKTLMTSENFYDLFQKWLDETRQLMDDPYSMDQLGTEYNQVAELLLEDKIKMIQLIYGLGEELHIEDGARDESSTDRFFKRIDANDDKSIRQLELKNYIMEVNNGIPMDEEIIEIIMRGLDIDGNGDINHQKFKSEIKGWLDTFCNKENPSQNNNQEMDRYHQNEAKAKTEEKYKAMALLIVGIIMLTVLAEPLVESVRRFSESVKIEPFYVSFILVPLATNVRTAIAPIRAAMQKKHQITSLTLSEIYHKVFMNNILGFSVLVSVIYCRGLTLHFSAEILVVAIVCIIMGLLASFKSKFPNWTLIIAFSLYPLSLVMVYFVADTFQFS</sequence>
<dbReference type="GO" id="GO:0070588">
    <property type="term" value="P:calcium ion transmembrane transport"/>
    <property type="evidence" value="ECO:0000318"/>
    <property type="project" value="GO_Central"/>
</dbReference>
<dbReference type="SMART" id="SM00575">
    <property type="entry name" value="ZnF_PMZ"/>
    <property type="match status" value="1"/>
</dbReference>
<dbReference type="CDD" id="cd00051">
    <property type="entry name" value="EFh"/>
    <property type="match status" value="1"/>
</dbReference>
<name>A0A9R1ULJ5_LACSA</name>
<evidence type="ECO:0000256" key="2">
    <source>
        <dbReference type="ARBA" id="ARBA00022692"/>
    </source>
</evidence>
<feature type="transmembrane region" description="Helical" evidence="9">
    <location>
        <begin position="829"/>
        <end position="848"/>
    </location>
</feature>
<organism evidence="11 12">
    <name type="scientific">Lactuca sativa</name>
    <name type="common">Garden lettuce</name>
    <dbReference type="NCBI Taxonomy" id="4236"/>
    <lineage>
        <taxon>Eukaryota</taxon>
        <taxon>Viridiplantae</taxon>
        <taxon>Streptophyta</taxon>
        <taxon>Embryophyta</taxon>
        <taxon>Tracheophyta</taxon>
        <taxon>Spermatophyta</taxon>
        <taxon>Magnoliopsida</taxon>
        <taxon>eudicotyledons</taxon>
        <taxon>Gunneridae</taxon>
        <taxon>Pentapetalae</taxon>
        <taxon>asterids</taxon>
        <taxon>campanulids</taxon>
        <taxon>Asterales</taxon>
        <taxon>Asteraceae</taxon>
        <taxon>Cichorioideae</taxon>
        <taxon>Cichorieae</taxon>
        <taxon>Lactucinae</taxon>
        <taxon>Lactuca</taxon>
    </lineage>
</organism>
<dbReference type="Pfam" id="PF04434">
    <property type="entry name" value="SWIM"/>
    <property type="match status" value="1"/>
</dbReference>
<dbReference type="EMBL" id="NBSK02000008">
    <property type="protein sequence ID" value="KAJ0189448.1"/>
    <property type="molecule type" value="Genomic_DNA"/>
</dbReference>
<dbReference type="InterPro" id="IPR007527">
    <property type="entry name" value="Znf_SWIM"/>
</dbReference>
<dbReference type="GO" id="GO:0016020">
    <property type="term" value="C:membrane"/>
    <property type="evidence" value="ECO:0007669"/>
    <property type="project" value="UniProtKB-SubCell"/>
</dbReference>
<evidence type="ECO:0000256" key="8">
    <source>
        <dbReference type="PROSITE-ProRule" id="PRU00325"/>
    </source>
</evidence>
<evidence type="ECO:0000313" key="12">
    <source>
        <dbReference type="Proteomes" id="UP000235145"/>
    </source>
</evidence>
<keyword evidence="2 9" id="KW-0812">Transmembrane</keyword>
<comment type="caution">
    <text evidence="11">The sequence shown here is derived from an EMBL/GenBank/DDBJ whole genome shotgun (WGS) entry which is preliminary data.</text>
</comment>
<dbReference type="GO" id="GO:0008270">
    <property type="term" value="F:zinc ion binding"/>
    <property type="evidence" value="ECO:0007669"/>
    <property type="project" value="UniProtKB-KW"/>
</dbReference>
<keyword evidence="5" id="KW-0862">Zinc</keyword>
<dbReference type="InterPro" id="IPR011992">
    <property type="entry name" value="EF-hand-dom_pair"/>
</dbReference>
<accession>A0A9R1ULJ5</accession>
<dbReference type="Pfam" id="PF10551">
    <property type="entry name" value="MULE"/>
    <property type="match status" value="1"/>
</dbReference>
<feature type="transmembrane region" description="Helical" evidence="9">
    <location>
        <begin position="927"/>
        <end position="949"/>
    </location>
</feature>
<keyword evidence="6 9" id="KW-1133">Transmembrane helix</keyword>
<dbReference type="PANTHER" id="PTHR47718">
    <property type="entry name" value="OS01G0519700 PROTEIN"/>
    <property type="match status" value="1"/>
</dbReference>
<keyword evidence="3" id="KW-0479">Metal-binding</keyword>
<dbReference type="SUPFAM" id="SSF161111">
    <property type="entry name" value="Cation efflux protein transmembrane domain-like"/>
    <property type="match status" value="1"/>
</dbReference>
<evidence type="ECO:0000256" key="6">
    <source>
        <dbReference type="ARBA" id="ARBA00022989"/>
    </source>
</evidence>
<keyword evidence="7 9" id="KW-0472">Membrane</keyword>
<dbReference type="Gene3D" id="1.10.238.10">
    <property type="entry name" value="EF-hand"/>
    <property type="match status" value="1"/>
</dbReference>
<comment type="subcellular location">
    <subcellularLocation>
        <location evidence="1">Membrane</location>
        <topology evidence="1">Multi-pass membrane protein</topology>
    </subcellularLocation>
</comment>
<feature type="transmembrane region" description="Helical" evidence="9">
    <location>
        <begin position="547"/>
        <end position="569"/>
    </location>
</feature>
<evidence type="ECO:0000313" key="11">
    <source>
        <dbReference type="EMBL" id="KAJ0189448.1"/>
    </source>
</evidence>
<dbReference type="PROSITE" id="PS50966">
    <property type="entry name" value="ZF_SWIM"/>
    <property type="match status" value="1"/>
</dbReference>
<dbReference type="InterPro" id="IPR018289">
    <property type="entry name" value="MULE_transposase_dom"/>
</dbReference>
<evidence type="ECO:0000256" key="9">
    <source>
        <dbReference type="SAM" id="Phobius"/>
    </source>
</evidence>
<feature type="transmembrane region" description="Helical" evidence="9">
    <location>
        <begin position="510"/>
        <end position="535"/>
    </location>
</feature>
<dbReference type="GO" id="GO:0006874">
    <property type="term" value="P:intracellular calcium ion homeostasis"/>
    <property type="evidence" value="ECO:0000318"/>
    <property type="project" value="GO_Central"/>
</dbReference>